<dbReference type="PANTHER" id="PTHR11461:SF211">
    <property type="entry name" value="GH10112P-RELATED"/>
    <property type="match status" value="1"/>
</dbReference>
<dbReference type="CDD" id="cd00172">
    <property type="entry name" value="serpin"/>
    <property type="match status" value="1"/>
</dbReference>
<dbReference type="RefSeq" id="XP_046075466.1">
    <property type="nucleotide sequence ID" value="XM_046215450.1"/>
</dbReference>
<protein>
    <submittedName>
        <fullName evidence="4">Proteinase inhibitor I4</fullName>
    </submittedName>
</protein>
<reference evidence="4" key="1">
    <citation type="submission" date="2021-12" db="EMBL/GenBank/DDBJ databases">
        <title>Convergent genome expansion in fungi linked to evolution of root-endophyte symbiosis.</title>
        <authorList>
            <consortium name="DOE Joint Genome Institute"/>
            <person name="Ke Y.-H."/>
            <person name="Bonito G."/>
            <person name="Liao H.-L."/>
            <person name="Looney B."/>
            <person name="Rojas-Flechas A."/>
            <person name="Nash J."/>
            <person name="Hameed K."/>
            <person name="Schadt C."/>
            <person name="Martin F."/>
            <person name="Crous P.W."/>
            <person name="Miettinen O."/>
            <person name="Magnuson J.K."/>
            <person name="Labbe J."/>
            <person name="Jacobson D."/>
            <person name="Doktycz M.J."/>
            <person name="Veneault-Fourrey C."/>
            <person name="Kuo A."/>
            <person name="Mondo S."/>
            <person name="Calhoun S."/>
            <person name="Riley R."/>
            <person name="Ohm R."/>
            <person name="LaButti K."/>
            <person name="Andreopoulos B."/>
            <person name="Pangilinan J."/>
            <person name="Nolan M."/>
            <person name="Tritt A."/>
            <person name="Clum A."/>
            <person name="Lipzen A."/>
            <person name="Daum C."/>
            <person name="Barry K."/>
            <person name="Grigoriev I.V."/>
            <person name="Vilgalys R."/>
        </authorList>
    </citation>
    <scope>NUCLEOTIDE SEQUENCE</scope>
    <source>
        <strain evidence="4">PMI_201</strain>
    </source>
</reference>
<dbReference type="GO" id="GO:0004867">
    <property type="term" value="F:serine-type endopeptidase inhibitor activity"/>
    <property type="evidence" value="ECO:0007669"/>
    <property type="project" value="InterPro"/>
</dbReference>
<evidence type="ECO:0000256" key="1">
    <source>
        <dbReference type="ARBA" id="ARBA00009500"/>
    </source>
</evidence>
<organism evidence="4 5">
    <name type="scientific">Talaromyces proteolyticus</name>
    <dbReference type="NCBI Taxonomy" id="1131652"/>
    <lineage>
        <taxon>Eukaryota</taxon>
        <taxon>Fungi</taxon>
        <taxon>Dikarya</taxon>
        <taxon>Ascomycota</taxon>
        <taxon>Pezizomycotina</taxon>
        <taxon>Eurotiomycetes</taxon>
        <taxon>Eurotiomycetidae</taxon>
        <taxon>Eurotiales</taxon>
        <taxon>Trichocomaceae</taxon>
        <taxon>Talaromyces</taxon>
        <taxon>Talaromyces sect. Bacilispori</taxon>
    </lineage>
</organism>
<sequence>MSSGRRLAPQSVVRATNQLGYDMLAQLCADGIPSSGTVVSALSITIALAMLAGGADENNCTSLCTKLGLGNLDDLTTTLSQLQDTLIRASDGGPQFTIANAVFADKDAGIISTYIRYLERFDAHLDCSFTRLVDGTDQINGWISCQTNGLIPSMLSRQILAQANAVLVNALVFKAKWQEKFNPKNTVRDFPFHTSDCRTTTVEMMFLHQQEVLVSRNSDYTAACLPYESYDSSKWSFIACLPNEDKSVNDILPSIRRQCIPRNFHRTKLMRFGLPKFNLRTQESIASRLRELGYPISGTFPGIAAGFMVEHVIHSVAIVLDENGTEAAAATAVVLTRSRQKPLPSVVFDRPFVFLIVEQSTNVVVFTGVYSAP</sequence>
<comment type="caution">
    <text evidence="4">The sequence shown here is derived from an EMBL/GenBank/DDBJ whole genome shotgun (WGS) entry which is preliminary data.</text>
</comment>
<dbReference type="Gene3D" id="3.30.497.10">
    <property type="entry name" value="Antithrombin, subunit I, domain 2"/>
    <property type="match status" value="1"/>
</dbReference>
<dbReference type="InterPro" id="IPR023795">
    <property type="entry name" value="Serpin_CS"/>
</dbReference>
<dbReference type="PANTHER" id="PTHR11461">
    <property type="entry name" value="SERINE PROTEASE INHIBITOR, SERPIN"/>
    <property type="match status" value="1"/>
</dbReference>
<dbReference type="AlphaFoldDB" id="A0AAD4L1E6"/>
<gene>
    <name evidence="4" type="ORF">BGW36DRAFT_372193</name>
</gene>
<keyword evidence="5" id="KW-1185">Reference proteome</keyword>
<evidence type="ECO:0000259" key="3">
    <source>
        <dbReference type="SMART" id="SM00093"/>
    </source>
</evidence>
<dbReference type="InterPro" id="IPR023796">
    <property type="entry name" value="Serpin_dom"/>
</dbReference>
<dbReference type="PROSITE" id="PS00284">
    <property type="entry name" value="SERPIN"/>
    <property type="match status" value="1"/>
</dbReference>
<dbReference type="Pfam" id="PF00079">
    <property type="entry name" value="Serpin"/>
    <property type="match status" value="1"/>
</dbReference>
<comment type="similarity">
    <text evidence="1 2">Belongs to the serpin family.</text>
</comment>
<dbReference type="InterPro" id="IPR036186">
    <property type="entry name" value="Serpin_sf"/>
</dbReference>
<dbReference type="GeneID" id="70245737"/>
<evidence type="ECO:0000313" key="5">
    <source>
        <dbReference type="Proteomes" id="UP001201262"/>
    </source>
</evidence>
<dbReference type="InterPro" id="IPR000215">
    <property type="entry name" value="Serpin_fam"/>
</dbReference>
<evidence type="ECO:0000256" key="2">
    <source>
        <dbReference type="RuleBase" id="RU000411"/>
    </source>
</evidence>
<feature type="domain" description="Serpin" evidence="3">
    <location>
        <begin position="21"/>
        <end position="373"/>
    </location>
</feature>
<name>A0AAD4L1E6_9EURO</name>
<dbReference type="EMBL" id="JAJTJA010000003">
    <property type="protein sequence ID" value="KAH8702090.1"/>
    <property type="molecule type" value="Genomic_DNA"/>
</dbReference>
<evidence type="ECO:0000313" key="4">
    <source>
        <dbReference type="EMBL" id="KAH8702090.1"/>
    </source>
</evidence>
<proteinExistence type="inferred from homology"/>
<accession>A0AAD4L1E6</accession>
<dbReference type="InterPro" id="IPR042185">
    <property type="entry name" value="Serpin_sf_2"/>
</dbReference>
<dbReference type="SMART" id="SM00093">
    <property type="entry name" value="SERPIN"/>
    <property type="match status" value="1"/>
</dbReference>
<dbReference type="Proteomes" id="UP001201262">
    <property type="component" value="Unassembled WGS sequence"/>
</dbReference>
<dbReference type="InterPro" id="IPR042178">
    <property type="entry name" value="Serpin_sf_1"/>
</dbReference>
<dbReference type="Gene3D" id="2.30.39.10">
    <property type="entry name" value="Alpha-1-antitrypsin, domain 1"/>
    <property type="match status" value="1"/>
</dbReference>
<dbReference type="SUPFAM" id="SSF56574">
    <property type="entry name" value="Serpins"/>
    <property type="match status" value="1"/>
</dbReference>